<comment type="caution">
    <text evidence="2">The sequence shown here is derived from an EMBL/GenBank/DDBJ whole genome shotgun (WGS) entry which is preliminary data.</text>
</comment>
<name>A0A6N7L1K6_9ACTN</name>
<keyword evidence="3" id="KW-1185">Reference proteome</keyword>
<protein>
    <submittedName>
        <fullName evidence="2">Uncharacterized protein</fullName>
    </submittedName>
</protein>
<proteinExistence type="predicted"/>
<dbReference type="Proteomes" id="UP000450000">
    <property type="component" value="Unassembled WGS sequence"/>
</dbReference>
<evidence type="ECO:0000313" key="3">
    <source>
        <dbReference type="Proteomes" id="UP000450000"/>
    </source>
</evidence>
<organism evidence="2 3">
    <name type="scientific">Streptomyces kaniharaensis</name>
    <dbReference type="NCBI Taxonomy" id="212423"/>
    <lineage>
        <taxon>Bacteria</taxon>
        <taxon>Bacillati</taxon>
        <taxon>Actinomycetota</taxon>
        <taxon>Actinomycetes</taxon>
        <taxon>Kitasatosporales</taxon>
        <taxon>Streptomycetaceae</taxon>
        <taxon>Streptomyces</taxon>
    </lineage>
</organism>
<sequence>MSKYPVFLPAVGAAVLLVTGLALLVPGTPARPPAAAPGATARAAEEPGSTDTGSAESPSAEPPPAPTTPVSAPATSSTSAPSASTQPTAAAMPSGIAAAGDGPEGDAAIQTAFTRDHPGDLPAADAARLTQLAGEVWTAETTGTGRSRWPGYFPAGQGAVSSFYYSGVRIQAAAARTEQGRPDRVQVDLLWVGTTPAGAYGDHRPATVHLARTDNTWEPVR</sequence>
<dbReference type="RefSeq" id="WP_153470626.1">
    <property type="nucleotide sequence ID" value="NZ_WBOF01000005.1"/>
</dbReference>
<accession>A0A6N7L1K6</accession>
<feature type="compositionally biased region" description="Low complexity" evidence="1">
    <location>
        <begin position="68"/>
        <end position="106"/>
    </location>
</feature>
<dbReference type="EMBL" id="WBOF01000005">
    <property type="protein sequence ID" value="MQS17531.1"/>
    <property type="molecule type" value="Genomic_DNA"/>
</dbReference>
<gene>
    <name evidence="2" type="ORF">F7Q99_36435</name>
</gene>
<dbReference type="AlphaFoldDB" id="A0A6N7L1K6"/>
<evidence type="ECO:0000313" key="2">
    <source>
        <dbReference type="EMBL" id="MQS17531.1"/>
    </source>
</evidence>
<evidence type="ECO:0000256" key="1">
    <source>
        <dbReference type="SAM" id="MobiDB-lite"/>
    </source>
</evidence>
<feature type="region of interest" description="Disordered" evidence="1">
    <location>
        <begin position="31"/>
        <end position="106"/>
    </location>
</feature>
<dbReference type="OrthoDB" id="4244111at2"/>
<reference evidence="2 3" key="1">
    <citation type="submission" date="2019-09" db="EMBL/GenBank/DDBJ databases">
        <title>Genome Sequences of Streptomyces kaniharaensis ATCC 21070.</title>
        <authorList>
            <person name="Zhu W."/>
            <person name="De Crecy-Lagard V."/>
            <person name="Richards N.G."/>
        </authorList>
    </citation>
    <scope>NUCLEOTIDE SEQUENCE [LARGE SCALE GENOMIC DNA]</scope>
    <source>
        <strain evidence="2 3">SF-557</strain>
    </source>
</reference>